<dbReference type="InterPro" id="IPR041698">
    <property type="entry name" value="Methyltransf_25"/>
</dbReference>
<organism evidence="2 3">
    <name type="scientific">Aeoliella straminimaris</name>
    <dbReference type="NCBI Taxonomy" id="2954799"/>
    <lineage>
        <taxon>Bacteria</taxon>
        <taxon>Pseudomonadati</taxon>
        <taxon>Planctomycetota</taxon>
        <taxon>Planctomycetia</taxon>
        <taxon>Pirellulales</taxon>
        <taxon>Lacipirellulaceae</taxon>
        <taxon>Aeoliella</taxon>
    </lineage>
</organism>
<keyword evidence="3" id="KW-1185">Reference proteome</keyword>
<accession>A0A9X2FIP9</accession>
<dbReference type="PANTHER" id="PTHR47473">
    <property type="entry name" value="BTA1P"/>
    <property type="match status" value="1"/>
</dbReference>
<dbReference type="SUPFAM" id="SSF53335">
    <property type="entry name" value="S-adenosyl-L-methionine-dependent methyltransferases"/>
    <property type="match status" value="1"/>
</dbReference>
<proteinExistence type="predicted"/>
<evidence type="ECO:0000259" key="1">
    <source>
        <dbReference type="Pfam" id="PF13649"/>
    </source>
</evidence>
<dbReference type="PANTHER" id="PTHR47473:SF1">
    <property type="entry name" value="METHYLTRANSFERASE DOMAIN-CONTAINING PROTEIN"/>
    <property type="match status" value="1"/>
</dbReference>
<dbReference type="Gene3D" id="3.40.50.150">
    <property type="entry name" value="Vaccinia Virus protein VP39"/>
    <property type="match status" value="1"/>
</dbReference>
<reference evidence="2" key="1">
    <citation type="submission" date="2022-06" db="EMBL/GenBank/DDBJ databases">
        <title>Aeoliella straminimaris, a novel planctomycete from sediments.</title>
        <authorList>
            <person name="Vitorino I.R."/>
            <person name="Lage O.M."/>
        </authorList>
    </citation>
    <scope>NUCLEOTIDE SEQUENCE</scope>
    <source>
        <strain evidence="2">ICT_H6.2</strain>
    </source>
</reference>
<gene>
    <name evidence="2" type="ORF">NG895_26180</name>
</gene>
<dbReference type="RefSeq" id="WP_252855516.1">
    <property type="nucleotide sequence ID" value="NZ_JAMXLR010000092.1"/>
</dbReference>
<dbReference type="GO" id="GO:0008168">
    <property type="term" value="F:methyltransferase activity"/>
    <property type="evidence" value="ECO:0007669"/>
    <property type="project" value="UniProtKB-KW"/>
</dbReference>
<keyword evidence="2" id="KW-0808">Transferase</keyword>
<name>A0A9X2FIP9_9BACT</name>
<protein>
    <submittedName>
        <fullName evidence="2">Class I SAM-dependent methyltransferase</fullName>
    </submittedName>
</protein>
<keyword evidence="2" id="KW-0489">Methyltransferase</keyword>
<evidence type="ECO:0000313" key="2">
    <source>
        <dbReference type="EMBL" id="MCO6047406.1"/>
    </source>
</evidence>
<feature type="domain" description="Methyltransferase" evidence="1">
    <location>
        <begin position="65"/>
        <end position="160"/>
    </location>
</feature>
<dbReference type="EMBL" id="JAMXLR010000092">
    <property type="protein sequence ID" value="MCO6047406.1"/>
    <property type="molecule type" value="Genomic_DNA"/>
</dbReference>
<dbReference type="AlphaFoldDB" id="A0A9X2FIP9"/>
<dbReference type="GO" id="GO:0032259">
    <property type="term" value="P:methylation"/>
    <property type="evidence" value="ECO:0007669"/>
    <property type="project" value="UniProtKB-KW"/>
</dbReference>
<sequence>MSALGQLKTLYHMVLSPIRGESHQQRLDSFYAGQAEHYDATRQKMLHGRDELFADLPAPEGGVWLDLGCGTARNVEAWGDRLSNFRQATLVDLSESLLGVAQKRVEEKGWHNIELVHADATMVEIEPGSVDVVTFCYSLTMIPNWYDAVDHALTLLKPGGTIGVVDFYVAKKYPTEGRQKHSWFRRTFWPIWFANDNVFPNPDLLPYLERRFETVSVNEHAGKIMMIPMLRIPYFRFMGRKPA</sequence>
<comment type="caution">
    <text evidence="2">The sequence shown here is derived from an EMBL/GenBank/DDBJ whole genome shotgun (WGS) entry which is preliminary data.</text>
</comment>
<dbReference type="CDD" id="cd02440">
    <property type="entry name" value="AdoMet_MTases"/>
    <property type="match status" value="1"/>
</dbReference>
<dbReference type="Proteomes" id="UP001155241">
    <property type="component" value="Unassembled WGS sequence"/>
</dbReference>
<dbReference type="Pfam" id="PF13649">
    <property type="entry name" value="Methyltransf_25"/>
    <property type="match status" value="1"/>
</dbReference>
<dbReference type="InterPro" id="IPR029063">
    <property type="entry name" value="SAM-dependent_MTases_sf"/>
</dbReference>
<evidence type="ECO:0000313" key="3">
    <source>
        <dbReference type="Proteomes" id="UP001155241"/>
    </source>
</evidence>